<dbReference type="Proteomes" id="UP001143364">
    <property type="component" value="Unassembled WGS sequence"/>
</dbReference>
<proteinExistence type="predicted"/>
<reference evidence="1" key="1">
    <citation type="journal article" date="2014" name="Int. J. Syst. Evol. Microbiol.">
        <title>Complete genome sequence of Corynebacterium casei LMG S-19264T (=DSM 44701T), isolated from a smear-ripened cheese.</title>
        <authorList>
            <consortium name="US DOE Joint Genome Institute (JGI-PGF)"/>
            <person name="Walter F."/>
            <person name="Albersmeier A."/>
            <person name="Kalinowski J."/>
            <person name="Ruckert C."/>
        </authorList>
    </citation>
    <scope>NUCLEOTIDE SEQUENCE</scope>
    <source>
        <strain evidence="1">VKM B-2555</strain>
    </source>
</reference>
<protein>
    <submittedName>
        <fullName evidence="1">Uncharacterized protein</fullName>
    </submittedName>
</protein>
<name>A0A9W6JM70_9HYPH</name>
<dbReference type="EMBL" id="BSFK01000016">
    <property type="protein sequence ID" value="GLK78053.1"/>
    <property type="molecule type" value="Genomic_DNA"/>
</dbReference>
<reference evidence="1" key="2">
    <citation type="submission" date="2023-01" db="EMBL/GenBank/DDBJ databases">
        <authorList>
            <person name="Sun Q."/>
            <person name="Evtushenko L."/>
        </authorList>
    </citation>
    <scope>NUCLEOTIDE SEQUENCE</scope>
    <source>
        <strain evidence="1">VKM B-2555</strain>
    </source>
</reference>
<keyword evidence="2" id="KW-1185">Reference proteome</keyword>
<dbReference type="AlphaFoldDB" id="A0A9W6JM70"/>
<comment type="caution">
    <text evidence="1">The sequence shown here is derived from an EMBL/GenBank/DDBJ whole genome shotgun (WGS) entry which is preliminary data.</text>
</comment>
<evidence type="ECO:0000313" key="1">
    <source>
        <dbReference type="EMBL" id="GLK78053.1"/>
    </source>
</evidence>
<organism evidence="1 2">
    <name type="scientific">Methylopila jiangsuensis</name>
    <dbReference type="NCBI Taxonomy" id="586230"/>
    <lineage>
        <taxon>Bacteria</taxon>
        <taxon>Pseudomonadati</taxon>
        <taxon>Pseudomonadota</taxon>
        <taxon>Alphaproteobacteria</taxon>
        <taxon>Hyphomicrobiales</taxon>
        <taxon>Methylopilaceae</taxon>
        <taxon>Methylopila</taxon>
    </lineage>
</organism>
<accession>A0A9W6JM70</accession>
<gene>
    <name evidence="1" type="ORF">GCM10008171_33070</name>
</gene>
<dbReference type="RefSeq" id="WP_271205872.1">
    <property type="nucleotide sequence ID" value="NZ_BSFK01000016.1"/>
</dbReference>
<sequence length="239" mass="25936">MTPDTYPTDLLQCQTMSWQVIGGVIEGLRSIEGASPDRLPIGRGGLWRIEMQEVFLETREEWATWRAIRARQRNGATAIVVPLERRPYFAQGVTAMGSAPHSDGSPFSDGSEYATATITAEVLSPAAHAAVALRVRVWNAEPLIGAEPFTIVHPLAGARLYEVIGLEAAAGPGGSTDYELRISPPLRQAVSAGEAIDFNRPRCLMRLEDPNGMEVEEDIVSFPSVAFVEHLTSLRGEPA</sequence>
<evidence type="ECO:0000313" key="2">
    <source>
        <dbReference type="Proteomes" id="UP001143364"/>
    </source>
</evidence>